<dbReference type="PANTHER" id="PTHR42659">
    <property type="entry name" value="XANTHINE DEHYDROGENASE SUBUNIT C-RELATED"/>
    <property type="match status" value="1"/>
</dbReference>
<dbReference type="Gene3D" id="3.30.390.50">
    <property type="entry name" value="CO dehydrogenase flavoprotein, C-terminal domain"/>
    <property type="match status" value="1"/>
</dbReference>
<dbReference type="Gene3D" id="3.30.465.10">
    <property type="match status" value="1"/>
</dbReference>
<evidence type="ECO:0000313" key="5">
    <source>
        <dbReference type="Proteomes" id="UP000239430"/>
    </source>
</evidence>
<keyword evidence="2 4" id="KW-0560">Oxidoreductase</keyword>
<dbReference type="InterPro" id="IPR036683">
    <property type="entry name" value="CO_DH_flav_C_dom_sf"/>
</dbReference>
<gene>
    <name evidence="4" type="primary">ndhF_1</name>
    <name evidence="4" type="ORF">MOST_12750</name>
</gene>
<dbReference type="EC" id="1.17.1.5" evidence="4"/>
<dbReference type="SMART" id="SM01092">
    <property type="entry name" value="CO_deh_flav_C"/>
    <property type="match status" value="1"/>
</dbReference>
<dbReference type="EMBL" id="PVXL01000040">
    <property type="protein sequence ID" value="PRR73427.1"/>
    <property type="molecule type" value="Genomic_DNA"/>
</dbReference>
<dbReference type="InterPro" id="IPR016166">
    <property type="entry name" value="FAD-bd_PCMH"/>
</dbReference>
<dbReference type="Proteomes" id="UP000239430">
    <property type="component" value="Unassembled WGS sequence"/>
</dbReference>
<evidence type="ECO:0000259" key="3">
    <source>
        <dbReference type="PROSITE" id="PS51387"/>
    </source>
</evidence>
<dbReference type="PROSITE" id="PS51387">
    <property type="entry name" value="FAD_PCMH"/>
    <property type="match status" value="1"/>
</dbReference>
<dbReference type="InterPro" id="IPR051312">
    <property type="entry name" value="Diverse_Substr_Oxidored"/>
</dbReference>
<evidence type="ECO:0000256" key="1">
    <source>
        <dbReference type="ARBA" id="ARBA00022630"/>
    </source>
</evidence>
<dbReference type="Pfam" id="PF00941">
    <property type="entry name" value="FAD_binding_5"/>
    <property type="match status" value="1"/>
</dbReference>
<dbReference type="GO" id="GO:0050138">
    <property type="term" value="F:nicotinate dehydrogenase activity"/>
    <property type="evidence" value="ECO:0007669"/>
    <property type="project" value="UniProtKB-EC"/>
</dbReference>
<evidence type="ECO:0000313" key="4">
    <source>
        <dbReference type="EMBL" id="PRR73427.1"/>
    </source>
</evidence>
<dbReference type="InterPro" id="IPR005107">
    <property type="entry name" value="CO_DH_flav_C"/>
</dbReference>
<accession>A0A9X7J394</accession>
<dbReference type="InterPro" id="IPR002346">
    <property type="entry name" value="Mopterin_DH_FAD-bd"/>
</dbReference>
<dbReference type="Pfam" id="PF03450">
    <property type="entry name" value="CO_deh_flav_C"/>
    <property type="match status" value="1"/>
</dbReference>
<dbReference type="Gene3D" id="3.30.43.10">
    <property type="entry name" value="Uridine Diphospho-n-acetylenolpyruvylglucosamine Reductase, domain 2"/>
    <property type="match status" value="1"/>
</dbReference>
<dbReference type="SUPFAM" id="SSF56176">
    <property type="entry name" value="FAD-binding/transporter-associated domain-like"/>
    <property type="match status" value="1"/>
</dbReference>
<dbReference type="GO" id="GO:0071949">
    <property type="term" value="F:FAD binding"/>
    <property type="evidence" value="ECO:0007669"/>
    <property type="project" value="InterPro"/>
</dbReference>
<comment type="caution">
    <text evidence="4">The sequence shown here is derived from an EMBL/GenBank/DDBJ whole genome shotgun (WGS) entry which is preliminary data.</text>
</comment>
<dbReference type="PANTHER" id="PTHR42659:SF9">
    <property type="entry name" value="XANTHINE DEHYDROGENASE FAD-BINDING SUBUNIT XDHB-RELATED"/>
    <property type="match status" value="1"/>
</dbReference>
<dbReference type="RefSeq" id="WP_054938063.1">
    <property type="nucleotide sequence ID" value="NZ_PVXL01000040.1"/>
</dbReference>
<proteinExistence type="predicted"/>
<dbReference type="AlphaFoldDB" id="A0A9X7J394"/>
<protein>
    <submittedName>
        <fullName evidence="4">Nicotinate dehydrogenase FAD-subunit</fullName>
        <ecNumber evidence="4">1.17.1.5</ecNumber>
    </submittedName>
</protein>
<name>A0A9X7J394_9FIRM</name>
<dbReference type="InterPro" id="IPR016167">
    <property type="entry name" value="FAD-bd_PCMH_sub1"/>
</dbReference>
<organism evidence="4 5">
    <name type="scientific">Neomoorella stamsii</name>
    <dbReference type="NCBI Taxonomy" id="1266720"/>
    <lineage>
        <taxon>Bacteria</taxon>
        <taxon>Bacillati</taxon>
        <taxon>Bacillota</taxon>
        <taxon>Clostridia</taxon>
        <taxon>Neomoorellales</taxon>
        <taxon>Neomoorellaceae</taxon>
        <taxon>Neomoorella</taxon>
    </lineage>
</organism>
<evidence type="ECO:0000256" key="2">
    <source>
        <dbReference type="ARBA" id="ARBA00023002"/>
    </source>
</evidence>
<dbReference type="InterPro" id="IPR016169">
    <property type="entry name" value="FAD-bd_PCMH_sub2"/>
</dbReference>
<feature type="domain" description="FAD-binding PCMH-type" evidence="3">
    <location>
        <begin position="2"/>
        <end position="177"/>
    </location>
</feature>
<dbReference type="InterPro" id="IPR036318">
    <property type="entry name" value="FAD-bd_PCMH-like_sf"/>
</dbReference>
<keyword evidence="1" id="KW-0285">Flavoprotein</keyword>
<sequence length="291" mass="31411">MLLPVEYAYYCPKTLTEACELFRKYNSQARLLAGGTDLILAMKREEVQPKVLIDISRLPELMVHTVEGNRLRLGAALTFSQVGSSPLVSLWAPALAQAVRTVGSPQIRNVGTIGGNIATASPAGDSLPALVAHQAEALVENWQGQRRVTIESLLQNPDEALKPGEIIREIQIPAECRPLGYFLKLGRRNALAISRMSVAIVVFIQGGLITRAYLAIGAVAPYPLRLKEAESIIVAGNLAIESWSEVVEKAVVAVRKAVVGRASAPYKTIAIEGLILEALEEIADLCRGTKI</sequence>
<dbReference type="SUPFAM" id="SSF55447">
    <property type="entry name" value="CO dehydrogenase flavoprotein C-terminal domain-like"/>
    <property type="match status" value="1"/>
</dbReference>
<keyword evidence="5" id="KW-1185">Reference proteome</keyword>
<reference evidence="4 5" key="1">
    <citation type="submission" date="2018-03" db="EMBL/GenBank/DDBJ databases">
        <title>Genome sequence of Moorella stamsii DSM 26217.</title>
        <authorList>
            <person name="Poehlein A."/>
            <person name="Daniel R."/>
        </authorList>
    </citation>
    <scope>NUCLEOTIDE SEQUENCE [LARGE SCALE GENOMIC DNA]</scope>
    <source>
        <strain evidence="5">DSM 26217</strain>
    </source>
</reference>